<dbReference type="InterPro" id="IPR011009">
    <property type="entry name" value="Kinase-like_dom_sf"/>
</dbReference>
<dbReference type="Pfam" id="PF03109">
    <property type="entry name" value="ABC1"/>
    <property type="match status" value="1"/>
</dbReference>
<keyword evidence="3" id="KW-1185">Reference proteome</keyword>
<dbReference type="InterPro" id="IPR052402">
    <property type="entry name" value="ADCK_kinase"/>
</dbReference>
<evidence type="ECO:0000313" key="2">
    <source>
        <dbReference type="EMBL" id="KAF4728858.1"/>
    </source>
</evidence>
<evidence type="ECO:0000313" key="3">
    <source>
        <dbReference type="Proteomes" id="UP000553632"/>
    </source>
</evidence>
<reference evidence="2 3" key="1">
    <citation type="submission" date="2020-04" db="EMBL/GenBank/DDBJ databases">
        <title>Perkinsus olseni comparative genomics.</title>
        <authorList>
            <person name="Bogema D.R."/>
        </authorList>
    </citation>
    <scope>NUCLEOTIDE SEQUENCE [LARGE SCALE GENOMIC DNA]</scope>
    <source>
        <strain evidence="2 3">ATCC PRA-207</strain>
    </source>
</reference>
<dbReference type="GO" id="GO:0004672">
    <property type="term" value="F:protein kinase activity"/>
    <property type="evidence" value="ECO:0007669"/>
    <property type="project" value="InterPro"/>
</dbReference>
<dbReference type="PROSITE" id="PS50011">
    <property type="entry name" value="PROTEIN_KINASE_DOM"/>
    <property type="match status" value="1"/>
</dbReference>
<proteinExistence type="predicted"/>
<accession>A0A7J6S7F2</accession>
<dbReference type="InterPro" id="IPR000719">
    <property type="entry name" value="Prot_kinase_dom"/>
</dbReference>
<feature type="domain" description="Protein kinase" evidence="1">
    <location>
        <begin position="1"/>
        <end position="116"/>
    </location>
</feature>
<keyword evidence="2" id="KW-0418">Kinase</keyword>
<sequence length="116" mass="12409">MGVKAFLHMLFIDNFIHGDLHPGNILVQADKPGASSGNNDRAGVRLVFLDCGLANELSDRDLTNFVDLMHAIMIGESTEFIEGVGDLVDSARGVALQGMQLGVVFSQLLALACKHS</sequence>
<comment type="caution">
    <text evidence="2">The sequence shown here is derived from an EMBL/GenBank/DDBJ whole genome shotgun (WGS) entry which is preliminary data.</text>
</comment>
<keyword evidence="2" id="KW-0808">Transferase</keyword>
<dbReference type="GO" id="GO:0005524">
    <property type="term" value="F:ATP binding"/>
    <property type="evidence" value="ECO:0007669"/>
    <property type="project" value="InterPro"/>
</dbReference>
<dbReference type="InterPro" id="IPR004147">
    <property type="entry name" value="ABC1_dom"/>
</dbReference>
<protein>
    <submittedName>
        <fullName evidence="2">AarF domain containing kinase 2</fullName>
    </submittedName>
</protein>
<dbReference type="PANTHER" id="PTHR45890:SF1">
    <property type="entry name" value="AARF DOMAIN CONTAINING KINASE 2"/>
    <property type="match status" value="1"/>
</dbReference>
<dbReference type="Proteomes" id="UP000553632">
    <property type="component" value="Unassembled WGS sequence"/>
</dbReference>
<evidence type="ECO:0000259" key="1">
    <source>
        <dbReference type="PROSITE" id="PS50011"/>
    </source>
</evidence>
<dbReference type="EMBL" id="JABANO010020227">
    <property type="protein sequence ID" value="KAF4728858.1"/>
    <property type="molecule type" value="Genomic_DNA"/>
</dbReference>
<dbReference type="SUPFAM" id="SSF56112">
    <property type="entry name" value="Protein kinase-like (PK-like)"/>
    <property type="match status" value="1"/>
</dbReference>
<feature type="non-terminal residue" evidence="2">
    <location>
        <position position="1"/>
    </location>
</feature>
<dbReference type="AlphaFoldDB" id="A0A7J6S7F2"/>
<name>A0A7J6S7F2_PEROL</name>
<dbReference type="PANTHER" id="PTHR45890">
    <property type="entry name" value="AARF DOMAIN CONTAINING KINASE 2 (PREDICTED)"/>
    <property type="match status" value="1"/>
</dbReference>
<organism evidence="2 3">
    <name type="scientific">Perkinsus olseni</name>
    <name type="common">Perkinsus atlanticus</name>
    <dbReference type="NCBI Taxonomy" id="32597"/>
    <lineage>
        <taxon>Eukaryota</taxon>
        <taxon>Sar</taxon>
        <taxon>Alveolata</taxon>
        <taxon>Perkinsozoa</taxon>
        <taxon>Perkinsea</taxon>
        <taxon>Perkinsida</taxon>
        <taxon>Perkinsidae</taxon>
        <taxon>Perkinsus</taxon>
    </lineage>
</organism>
<gene>
    <name evidence="2" type="primary">ADCK2_7</name>
    <name evidence="2" type="ORF">FOZ63_022467</name>
</gene>
<dbReference type="Gene3D" id="1.10.510.10">
    <property type="entry name" value="Transferase(Phosphotransferase) domain 1"/>
    <property type="match status" value="1"/>
</dbReference>